<proteinExistence type="predicted"/>
<evidence type="ECO:0008006" key="3">
    <source>
        <dbReference type="Google" id="ProtNLM"/>
    </source>
</evidence>
<accession>A0ABZ0GR00</accession>
<reference evidence="1 2" key="1">
    <citation type="submission" date="2023-09" db="EMBL/GenBank/DDBJ databases">
        <authorList>
            <person name="Qi X."/>
        </authorList>
    </citation>
    <scope>NUCLEOTIDE SEQUENCE [LARGE SCALE GENOMIC DNA]</scope>
    <source>
        <strain evidence="1 2">S1-1</strain>
    </source>
</reference>
<dbReference type="EMBL" id="CP136600">
    <property type="protein sequence ID" value="WOH38134.1"/>
    <property type="molecule type" value="Genomic_DNA"/>
</dbReference>
<sequence>MKNKYTEIQTKNNDGSVLSEERRKFIGKYGKLAAVTPVTVMVLMSSYSSKAIASTGSGDGEDSI</sequence>
<keyword evidence="2" id="KW-1185">Reference proteome</keyword>
<dbReference type="Proteomes" id="UP001301442">
    <property type="component" value="Chromosome"/>
</dbReference>
<evidence type="ECO:0000313" key="1">
    <source>
        <dbReference type="EMBL" id="WOH38134.1"/>
    </source>
</evidence>
<organism evidence="1 2">
    <name type="scientific">Thalassotalea fonticola</name>
    <dbReference type="NCBI Taxonomy" id="3065649"/>
    <lineage>
        <taxon>Bacteria</taxon>
        <taxon>Pseudomonadati</taxon>
        <taxon>Pseudomonadota</taxon>
        <taxon>Gammaproteobacteria</taxon>
        <taxon>Alteromonadales</taxon>
        <taxon>Colwelliaceae</taxon>
        <taxon>Thalassotalea</taxon>
    </lineage>
</organism>
<dbReference type="RefSeq" id="WP_348396907.1">
    <property type="nucleotide sequence ID" value="NZ_CP136600.1"/>
</dbReference>
<protein>
    <recommendedName>
        <fullName evidence="3">ESPR domain-containing protein</fullName>
    </recommendedName>
</protein>
<evidence type="ECO:0000313" key="2">
    <source>
        <dbReference type="Proteomes" id="UP001301442"/>
    </source>
</evidence>
<name>A0ABZ0GR00_9GAMM</name>
<gene>
    <name evidence="1" type="ORF">RI844_02550</name>
</gene>